<name>A0A397VLL6_9GLOM</name>
<dbReference type="Proteomes" id="UP000266673">
    <property type="component" value="Unassembled WGS sequence"/>
</dbReference>
<protein>
    <submittedName>
        <fullName evidence="1">Uncharacterized protein</fullName>
    </submittedName>
</protein>
<organism evidence="1 2">
    <name type="scientific">Gigaspora rosea</name>
    <dbReference type="NCBI Taxonomy" id="44941"/>
    <lineage>
        <taxon>Eukaryota</taxon>
        <taxon>Fungi</taxon>
        <taxon>Fungi incertae sedis</taxon>
        <taxon>Mucoromycota</taxon>
        <taxon>Glomeromycotina</taxon>
        <taxon>Glomeromycetes</taxon>
        <taxon>Diversisporales</taxon>
        <taxon>Gigasporaceae</taxon>
        <taxon>Gigaspora</taxon>
    </lineage>
</organism>
<keyword evidence="2" id="KW-1185">Reference proteome</keyword>
<dbReference type="EMBL" id="QKWP01000319">
    <property type="protein sequence ID" value="RIB22217.1"/>
    <property type="molecule type" value="Genomic_DNA"/>
</dbReference>
<evidence type="ECO:0000313" key="1">
    <source>
        <dbReference type="EMBL" id="RIB22217.1"/>
    </source>
</evidence>
<comment type="caution">
    <text evidence="1">The sequence shown here is derived from an EMBL/GenBank/DDBJ whole genome shotgun (WGS) entry which is preliminary data.</text>
</comment>
<gene>
    <name evidence="1" type="ORF">C2G38_1017570</name>
</gene>
<evidence type="ECO:0000313" key="2">
    <source>
        <dbReference type="Proteomes" id="UP000266673"/>
    </source>
</evidence>
<proteinExistence type="predicted"/>
<accession>A0A397VLL6</accession>
<reference evidence="1 2" key="1">
    <citation type="submission" date="2018-06" db="EMBL/GenBank/DDBJ databases">
        <title>Comparative genomics reveals the genomic features of Rhizophagus irregularis, R. cerebriforme, R. diaphanum and Gigaspora rosea, and their symbiotic lifestyle signature.</title>
        <authorList>
            <person name="Morin E."/>
            <person name="San Clemente H."/>
            <person name="Chen E.C.H."/>
            <person name="De La Providencia I."/>
            <person name="Hainaut M."/>
            <person name="Kuo A."/>
            <person name="Kohler A."/>
            <person name="Murat C."/>
            <person name="Tang N."/>
            <person name="Roy S."/>
            <person name="Loubradou J."/>
            <person name="Henrissat B."/>
            <person name="Grigoriev I.V."/>
            <person name="Corradi N."/>
            <person name="Roux C."/>
            <person name="Martin F.M."/>
        </authorList>
    </citation>
    <scope>NUCLEOTIDE SEQUENCE [LARGE SCALE GENOMIC DNA]</scope>
    <source>
        <strain evidence="1 2">DAOM 194757</strain>
    </source>
</reference>
<dbReference type="AlphaFoldDB" id="A0A397VLL6"/>
<sequence>MIVSDQEDSDKLGMMDDTFRKLQIEATDLLETVSYDKMMVKILLICTGRSVKGLLLLKMKRIGRNVRKWLLKRGMRMKVSLVMKQFWNCISDKQYYGEWH</sequence>